<keyword evidence="3" id="KW-1185">Reference proteome</keyword>
<name>A0ABP7MA71_9GAMM</name>
<evidence type="ECO:0000313" key="2">
    <source>
        <dbReference type="EMBL" id="GAA3915901.1"/>
    </source>
</evidence>
<organism evidence="2 3">
    <name type="scientific">Litoribacillus peritrichatus</name>
    <dbReference type="NCBI Taxonomy" id="718191"/>
    <lineage>
        <taxon>Bacteria</taxon>
        <taxon>Pseudomonadati</taxon>
        <taxon>Pseudomonadota</taxon>
        <taxon>Gammaproteobacteria</taxon>
        <taxon>Oceanospirillales</taxon>
        <taxon>Oceanospirillaceae</taxon>
        <taxon>Litoribacillus</taxon>
    </lineage>
</organism>
<keyword evidence="1" id="KW-0812">Transmembrane</keyword>
<reference evidence="3" key="1">
    <citation type="journal article" date="2019" name="Int. J. Syst. Evol. Microbiol.">
        <title>The Global Catalogue of Microorganisms (GCM) 10K type strain sequencing project: providing services to taxonomists for standard genome sequencing and annotation.</title>
        <authorList>
            <consortium name="The Broad Institute Genomics Platform"/>
            <consortium name="The Broad Institute Genome Sequencing Center for Infectious Disease"/>
            <person name="Wu L."/>
            <person name="Ma J."/>
        </authorList>
    </citation>
    <scope>NUCLEOTIDE SEQUENCE [LARGE SCALE GENOMIC DNA]</scope>
    <source>
        <strain evidence="3">JCM 17551</strain>
    </source>
</reference>
<proteinExistence type="predicted"/>
<dbReference type="EMBL" id="BAABBN010000004">
    <property type="protein sequence ID" value="GAA3915901.1"/>
    <property type="molecule type" value="Genomic_DNA"/>
</dbReference>
<sequence>MIKPLAEFKDWFYVKLGASALMPFVLLMPEIMKTYSNFDEINF</sequence>
<keyword evidence="1" id="KW-1133">Transmembrane helix</keyword>
<accession>A0ABP7MA71</accession>
<evidence type="ECO:0000313" key="3">
    <source>
        <dbReference type="Proteomes" id="UP001501565"/>
    </source>
</evidence>
<dbReference type="Proteomes" id="UP001501565">
    <property type="component" value="Unassembled WGS sequence"/>
</dbReference>
<keyword evidence="1" id="KW-0472">Membrane</keyword>
<gene>
    <name evidence="2" type="ORF">GCM10022277_08230</name>
</gene>
<evidence type="ECO:0000256" key="1">
    <source>
        <dbReference type="SAM" id="Phobius"/>
    </source>
</evidence>
<feature type="transmembrane region" description="Helical" evidence="1">
    <location>
        <begin position="12"/>
        <end position="32"/>
    </location>
</feature>
<protein>
    <submittedName>
        <fullName evidence="2">Uncharacterized protein</fullName>
    </submittedName>
</protein>
<comment type="caution">
    <text evidence="2">The sequence shown here is derived from an EMBL/GenBank/DDBJ whole genome shotgun (WGS) entry which is preliminary data.</text>
</comment>